<evidence type="ECO:0000313" key="1">
    <source>
        <dbReference type="EMBL" id="KAE9591601.1"/>
    </source>
</evidence>
<reference evidence="2" key="1">
    <citation type="journal article" date="2020" name="Nat. Commun.">
        <title>Genome sequence of the cluster root forming white lupin.</title>
        <authorList>
            <person name="Hufnagel B."/>
            <person name="Marques A."/>
            <person name="Soriano A."/>
            <person name="Marques L."/>
            <person name="Divol F."/>
            <person name="Doumas P."/>
            <person name="Sallet E."/>
            <person name="Mancinotti D."/>
            <person name="Carrere S."/>
            <person name="Marande W."/>
            <person name="Arribat S."/>
            <person name="Keller J."/>
            <person name="Huneau C."/>
            <person name="Blein T."/>
            <person name="Aime D."/>
            <person name="Laguerre M."/>
            <person name="Taylor J."/>
            <person name="Schubert V."/>
            <person name="Nelson M."/>
            <person name="Geu-Flores F."/>
            <person name="Crespi M."/>
            <person name="Gallardo-Guerrero K."/>
            <person name="Delaux P.-M."/>
            <person name="Salse J."/>
            <person name="Berges H."/>
            <person name="Guyot R."/>
            <person name="Gouzy J."/>
            <person name="Peret B."/>
        </authorList>
    </citation>
    <scope>NUCLEOTIDE SEQUENCE [LARGE SCALE GENOMIC DNA]</scope>
    <source>
        <strain evidence="2">cv. Amiga</strain>
    </source>
</reference>
<dbReference type="Proteomes" id="UP000447434">
    <property type="component" value="Chromosome 20"/>
</dbReference>
<dbReference type="AlphaFoldDB" id="A0A6A4NRJ9"/>
<sequence>MHVCSFMHATNSASMVDVANTNCLPSFSTKNKGGWRIKQCLNFHSITIVLDSYKSKTIKGDLLRLERVYHHSFQN</sequence>
<gene>
    <name evidence="1" type="ORF">Lalb_Chr20g0120191</name>
</gene>
<keyword evidence="2" id="KW-1185">Reference proteome</keyword>
<dbReference type="EMBL" id="WOCE01000020">
    <property type="protein sequence ID" value="KAE9591601.1"/>
    <property type="molecule type" value="Genomic_DNA"/>
</dbReference>
<name>A0A6A4NRJ9_LUPAL</name>
<protein>
    <submittedName>
        <fullName evidence="1">Uncharacterized protein</fullName>
    </submittedName>
</protein>
<evidence type="ECO:0000313" key="2">
    <source>
        <dbReference type="Proteomes" id="UP000447434"/>
    </source>
</evidence>
<accession>A0A6A4NRJ9</accession>
<organism evidence="1 2">
    <name type="scientific">Lupinus albus</name>
    <name type="common">White lupine</name>
    <name type="synonym">Lupinus termis</name>
    <dbReference type="NCBI Taxonomy" id="3870"/>
    <lineage>
        <taxon>Eukaryota</taxon>
        <taxon>Viridiplantae</taxon>
        <taxon>Streptophyta</taxon>
        <taxon>Embryophyta</taxon>
        <taxon>Tracheophyta</taxon>
        <taxon>Spermatophyta</taxon>
        <taxon>Magnoliopsida</taxon>
        <taxon>eudicotyledons</taxon>
        <taxon>Gunneridae</taxon>
        <taxon>Pentapetalae</taxon>
        <taxon>rosids</taxon>
        <taxon>fabids</taxon>
        <taxon>Fabales</taxon>
        <taxon>Fabaceae</taxon>
        <taxon>Papilionoideae</taxon>
        <taxon>50 kb inversion clade</taxon>
        <taxon>genistoids sensu lato</taxon>
        <taxon>core genistoids</taxon>
        <taxon>Genisteae</taxon>
        <taxon>Lupinus</taxon>
    </lineage>
</organism>
<proteinExistence type="predicted"/>
<comment type="caution">
    <text evidence="1">The sequence shown here is derived from an EMBL/GenBank/DDBJ whole genome shotgun (WGS) entry which is preliminary data.</text>
</comment>